<dbReference type="RefSeq" id="WP_225555112.1">
    <property type="nucleotide sequence ID" value="NZ_JADEYP010000045.1"/>
</dbReference>
<reference evidence="2" key="1">
    <citation type="submission" date="2020-10" db="EMBL/GenBank/DDBJ databases">
        <authorList>
            <person name="Lu T."/>
            <person name="Wang Q."/>
            <person name="Han X."/>
        </authorList>
    </citation>
    <scope>NUCLEOTIDE SEQUENCE</scope>
    <source>
        <strain evidence="2">WQ 366</strain>
    </source>
</reference>
<gene>
    <name evidence="2" type="ORF">IPZ78_16580</name>
</gene>
<comment type="caution">
    <text evidence="2">The sequence shown here is derived from an EMBL/GenBank/DDBJ whole genome shotgun (WGS) entry which is preliminary data.</text>
</comment>
<protein>
    <recommendedName>
        <fullName evidence="4">PKD-like family protein</fullName>
    </recommendedName>
</protein>
<name>A0ABS7Z985_9SPHI</name>
<dbReference type="InterPro" id="IPR032183">
    <property type="entry name" value="PKD-like"/>
</dbReference>
<organism evidence="2 3">
    <name type="scientific">Sphingobacterium bovistauri</name>
    <dbReference type="NCBI Taxonomy" id="2781959"/>
    <lineage>
        <taxon>Bacteria</taxon>
        <taxon>Pseudomonadati</taxon>
        <taxon>Bacteroidota</taxon>
        <taxon>Sphingobacteriia</taxon>
        <taxon>Sphingobacteriales</taxon>
        <taxon>Sphingobacteriaceae</taxon>
        <taxon>Sphingobacterium</taxon>
    </lineage>
</organism>
<proteinExistence type="predicted"/>
<evidence type="ECO:0000313" key="3">
    <source>
        <dbReference type="Proteomes" id="UP001165302"/>
    </source>
</evidence>
<feature type="chain" id="PRO_5047527995" description="PKD-like family protein" evidence="1">
    <location>
        <begin position="22"/>
        <end position="495"/>
    </location>
</feature>
<accession>A0ABS7Z985</accession>
<keyword evidence="1" id="KW-0732">Signal</keyword>
<dbReference type="SUPFAM" id="SSF82171">
    <property type="entry name" value="DPP6 N-terminal domain-like"/>
    <property type="match status" value="1"/>
</dbReference>
<dbReference type="EMBL" id="JADEYP010000045">
    <property type="protein sequence ID" value="MCA5006757.1"/>
    <property type="molecule type" value="Genomic_DNA"/>
</dbReference>
<evidence type="ECO:0008006" key="4">
    <source>
        <dbReference type="Google" id="ProtNLM"/>
    </source>
</evidence>
<dbReference type="PROSITE" id="PS51257">
    <property type="entry name" value="PROKAR_LIPOPROTEIN"/>
    <property type="match status" value="1"/>
</dbReference>
<dbReference type="Proteomes" id="UP001165302">
    <property type="component" value="Unassembled WGS sequence"/>
</dbReference>
<evidence type="ECO:0000256" key="1">
    <source>
        <dbReference type="SAM" id="SignalP"/>
    </source>
</evidence>
<feature type="signal peptide" evidence="1">
    <location>
        <begin position="1"/>
        <end position="21"/>
    </location>
</feature>
<dbReference type="Pfam" id="PF16407">
    <property type="entry name" value="PKD_2"/>
    <property type="match status" value="1"/>
</dbReference>
<keyword evidence="3" id="KW-1185">Reference proteome</keyword>
<evidence type="ECO:0000313" key="2">
    <source>
        <dbReference type="EMBL" id="MCA5006757.1"/>
    </source>
</evidence>
<sequence>MKKLYILIYSCLTLFVLYSCTKDSGNYTYTDINTVSINTSDSVFTIQQLERLTINPDLAESIPDDKNSYSYEWLMFPTQTSNTFVQIENEEAVLLSREKNLDQIITLPPKLYFIQYTVKNEITGIKSIKRFTVNITAAFHEGWLLMTNVDNKAKLSFIRRDGNVYLDPLKDYNNITLKGKGLASFTAVTGQIKDIYVFTNEEISRLTANDFLVSANQNNLFNLFTIPANIESPFFAISASSSEQYIIANGKVHATTNPIFGVSKYSIPFSGQSGKLFPFIFYGETTYISFYDNENKRFLQSSFFGRALQTFSNNINNKYDLNNVGKTMVAADLGAQREFYTIMKDNSNQYYFYAYNPFTTNQATSFQKIQNSPEIDKAISFASSSSIPHIYYATDNKIYLYDIQSNSSRGPLYEFPSGTKVKMISMYKHKGWGSTAITDPDFNKILVVAANTATEGSVYYFRLDPTGNFENQKFEKVYNGFGQIEHINYRNRNEQ</sequence>